<dbReference type="PRINTS" id="PR01415">
    <property type="entry name" value="ANKYRIN"/>
</dbReference>
<sequence length="479" mass="51814">MLRTAANLVPVREGLRSLAESLQEVVRMVQSMDALLGTVEFPEDVPLANPPQDDASSALLPPDAVALDRATKLVDQMRKGVRVELNTFMSRYYRMDLEPLFALDTGNVIRSFQAVEAKTLNDAVDDFMIWGGKQERDDLELLLKVGAEMDTAVDVSTNDLDEGDAEGGDEGENSYQETALMNAVGFGSLEAVKILVGAGVGFEVVVDGGRALHIAVKENMQEIARFLVNSGAEVDAVTNTGVTPLFIAAQHGLTDLVRFFLGRGADVNVKETTYGKSPIFDAIGRDHPDVVELLLDHGASVNQRDQSDQTPLFFTASIFDGVPLDRRDIAERLISRGADVHARGDRGRTVLQTAAKNGAVGVVEVLLENGADVHATDDMGDTALHYVAASARERTSEDSEETERGLFEKKLSIAELLLSRGIGVGALDEEGWTALDVAEAEQPDDSPVLALLRGLAPAQEGHQKGAQEDWEEIEFEVEF</sequence>
<dbReference type="Gene3D" id="1.25.40.20">
    <property type="entry name" value="Ankyrin repeat-containing domain"/>
    <property type="match status" value="2"/>
</dbReference>
<keyword evidence="1" id="KW-0677">Repeat</keyword>
<keyword evidence="2 3" id="KW-0040">ANK repeat</keyword>
<dbReference type="InterPro" id="IPR050663">
    <property type="entry name" value="Ankyrin-SOCS_Box"/>
</dbReference>
<dbReference type="PhylomeDB" id="A0A0G4I4R0"/>
<reference evidence="4" key="1">
    <citation type="submission" date="2014-11" db="EMBL/GenBank/DDBJ databases">
        <authorList>
            <person name="Otto D Thomas"/>
            <person name="Naeem Raeece"/>
        </authorList>
    </citation>
    <scope>NUCLEOTIDE SEQUENCE</scope>
</reference>
<dbReference type="VEuPathDB" id="CryptoDB:Cvel_10987"/>
<dbReference type="InterPro" id="IPR002110">
    <property type="entry name" value="Ankyrin_rpt"/>
</dbReference>
<dbReference type="SUPFAM" id="SSF48403">
    <property type="entry name" value="Ankyrin repeat"/>
    <property type="match status" value="1"/>
</dbReference>
<dbReference type="PANTHER" id="PTHR24193:SF121">
    <property type="entry name" value="ADA2A-CONTAINING COMPLEX COMPONENT 3, ISOFORM D"/>
    <property type="match status" value="1"/>
</dbReference>
<protein>
    <submittedName>
        <fullName evidence="4">Uncharacterized protein</fullName>
    </submittedName>
</protein>
<dbReference type="PANTHER" id="PTHR24193">
    <property type="entry name" value="ANKYRIN REPEAT PROTEIN"/>
    <property type="match status" value="1"/>
</dbReference>
<evidence type="ECO:0000313" key="4">
    <source>
        <dbReference type="EMBL" id="CEM51970.1"/>
    </source>
</evidence>
<feature type="repeat" description="ANK" evidence="3">
    <location>
        <begin position="274"/>
        <end position="306"/>
    </location>
</feature>
<dbReference type="GO" id="GO:0045944">
    <property type="term" value="P:positive regulation of transcription by RNA polymerase II"/>
    <property type="evidence" value="ECO:0007669"/>
    <property type="project" value="TreeGrafter"/>
</dbReference>
<dbReference type="PROSITE" id="PS50088">
    <property type="entry name" value="ANK_REPEAT"/>
    <property type="match status" value="4"/>
</dbReference>
<dbReference type="SMART" id="SM00248">
    <property type="entry name" value="ANK"/>
    <property type="match status" value="7"/>
</dbReference>
<accession>A0A0G4I4R0</accession>
<organism evidence="4">
    <name type="scientific">Chromera velia CCMP2878</name>
    <dbReference type="NCBI Taxonomy" id="1169474"/>
    <lineage>
        <taxon>Eukaryota</taxon>
        <taxon>Sar</taxon>
        <taxon>Alveolata</taxon>
        <taxon>Colpodellida</taxon>
        <taxon>Chromeraceae</taxon>
        <taxon>Chromera</taxon>
    </lineage>
</organism>
<feature type="repeat" description="ANK" evidence="3">
    <location>
        <begin position="346"/>
        <end position="378"/>
    </location>
</feature>
<name>A0A0G4I4R0_9ALVE</name>
<dbReference type="EMBL" id="CDMZ01005104">
    <property type="protein sequence ID" value="CEM51970.1"/>
    <property type="molecule type" value="Genomic_DNA"/>
</dbReference>
<proteinExistence type="predicted"/>
<feature type="repeat" description="ANK" evidence="3">
    <location>
        <begin position="240"/>
        <end position="272"/>
    </location>
</feature>
<dbReference type="Pfam" id="PF12796">
    <property type="entry name" value="Ank_2"/>
    <property type="match status" value="1"/>
</dbReference>
<gene>
    <name evidence="4" type="ORF">Cvel_10987</name>
</gene>
<dbReference type="GO" id="GO:0005634">
    <property type="term" value="C:nucleus"/>
    <property type="evidence" value="ECO:0007669"/>
    <property type="project" value="TreeGrafter"/>
</dbReference>
<dbReference type="PROSITE" id="PS50297">
    <property type="entry name" value="ANK_REP_REGION"/>
    <property type="match status" value="4"/>
</dbReference>
<dbReference type="InterPro" id="IPR036770">
    <property type="entry name" value="Ankyrin_rpt-contain_sf"/>
</dbReference>
<dbReference type="GO" id="GO:0000976">
    <property type="term" value="F:transcription cis-regulatory region binding"/>
    <property type="evidence" value="ECO:0007669"/>
    <property type="project" value="TreeGrafter"/>
</dbReference>
<evidence type="ECO:0000256" key="3">
    <source>
        <dbReference type="PROSITE-ProRule" id="PRU00023"/>
    </source>
</evidence>
<feature type="repeat" description="ANK" evidence="3">
    <location>
        <begin position="207"/>
        <end position="239"/>
    </location>
</feature>
<dbReference type="AlphaFoldDB" id="A0A0G4I4R0"/>
<evidence type="ECO:0000256" key="2">
    <source>
        <dbReference type="ARBA" id="ARBA00023043"/>
    </source>
</evidence>
<evidence type="ECO:0000256" key="1">
    <source>
        <dbReference type="ARBA" id="ARBA00022737"/>
    </source>
</evidence>
<dbReference type="Pfam" id="PF13857">
    <property type="entry name" value="Ank_5"/>
    <property type="match status" value="1"/>
</dbReference>